<evidence type="ECO:0000313" key="3">
    <source>
        <dbReference type="Proteomes" id="UP001152747"/>
    </source>
</evidence>
<dbReference type="SUPFAM" id="SSF56436">
    <property type="entry name" value="C-type lectin-like"/>
    <property type="match status" value="1"/>
</dbReference>
<accession>A0A9P1IFP3</accession>
<dbReference type="InterPro" id="IPR016187">
    <property type="entry name" value="CTDL_fold"/>
</dbReference>
<evidence type="ECO:0000313" key="2">
    <source>
        <dbReference type="EMBL" id="CAI5443745.1"/>
    </source>
</evidence>
<dbReference type="PANTHER" id="PTHR23124">
    <property type="entry name" value="C-TYPE LECTIN DOMAIN-CONTAINING PROTEIN-RELATED-RELATED"/>
    <property type="match status" value="1"/>
</dbReference>
<keyword evidence="3" id="KW-1185">Reference proteome</keyword>
<organism evidence="2 3">
    <name type="scientific">Caenorhabditis angaria</name>
    <dbReference type="NCBI Taxonomy" id="860376"/>
    <lineage>
        <taxon>Eukaryota</taxon>
        <taxon>Metazoa</taxon>
        <taxon>Ecdysozoa</taxon>
        <taxon>Nematoda</taxon>
        <taxon>Chromadorea</taxon>
        <taxon>Rhabditida</taxon>
        <taxon>Rhabditina</taxon>
        <taxon>Rhabditomorpha</taxon>
        <taxon>Rhabditoidea</taxon>
        <taxon>Rhabditidae</taxon>
        <taxon>Peloderinae</taxon>
        <taxon>Caenorhabditis</taxon>
    </lineage>
</organism>
<sequence>MKLEIVSFVVCLLFGFGFCSHQTCPMRSKIGCDKGFTYFQRNPTEKNNFTSEWCLGVFPQKHVTECEGSEICQNLGATISMFENEEEFKEIDVNKYIYVFIDGYRMQRCHDRSSYREWKCQPLRSFQFRSSATDPTFTLSNWRADDPNYFEGKSPSTDHCISFSRAGTIDIDCLGHEDINYVLCGKPPSHQYY</sequence>
<protein>
    <recommendedName>
        <fullName evidence="4">C-type lectin domain-containing protein</fullName>
    </recommendedName>
</protein>
<dbReference type="CDD" id="cd00037">
    <property type="entry name" value="CLECT"/>
    <property type="match status" value="1"/>
</dbReference>
<feature type="signal peptide" evidence="1">
    <location>
        <begin position="1"/>
        <end position="19"/>
    </location>
</feature>
<name>A0A9P1IFP3_9PELO</name>
<dbReference type="Proteomes" id="UP001152747">
    <property type="component" value="Unassembled WGS sequence"/>
</dbReference>
<dbReference type="InterPro" id="IPR016186">
    <property type="entry name" value="C-type_lectin-like/link_sf"/>
</dbReference>
<keyword evidence="1" id="KW-0732">Signal</keyword>
<evidence type="ECO:0008006" key="4">
    <source>
        <dbReference type="Google" id="ProtNLM"/>
    </source>
</evidence>
<feature type="chain" id="PRO_5040213305" description="C-type lectin domain-containing protein" evidence="1">
    <location>
        <begin position="20"/>
        <end position="193"/>
    </location>
</feature>
<dbReference type="EMBL" id="CANHGI010000002">
    <property type="protein sequence ID" value="CAI5443745.1"/>
    <property type="molecule type" value="Genomic_DNA"/>
</dbReference>
<reference evidence="2" key="1">
    <citation type="submission" date="2022-11" db="EMBL/GenBank/DDBJ databases">
        <authorList>
            <person name="Kikuchi T."/>
        </authorList>
    </citation>
    <scope>NUCLEOTIDE SEQUENCE</scope>
    <source>
        <strain evidence="2">PS1010</strain>
    </source>
</reference>
<proteinExistence type="predicted"/>
<dbReference type="PANTHER" id="PTHR23124:SF149">
    <property type="entry name" value="C-TYPE LECTIN-RELATED"/>
    <property type="match status" value="1"/>
</dbReference>
<comment type="caution">
    <text evidence="2">The sequence shown here is derived from an EMBL/GenBank/DDBJ whole genome shotgun (WGS) entry which is preliminary data.</text>
</comment>
<gene>
    <name evidence="2" type="ORF">CAMP_LOCUS6382</name>
</gene>
<dbReference type="AlphaFoldDB" id="A0A9P1IFP3"/>
<evidence type="ECO:0000256" key="1">
    <source>
        <dbReference type="SAM" id="SignalP"/>
    </source>
</evidence>
<dbReference type="Gene3D" id="3.10.100.10">
    <property type="entry name" value="Mannose-Binding Protein A, subunit A"/>
    <property type="match status" value="1"/>
</dbReference>